<accession>A0A147F9U5</accession>
<feature type="transmembrane region" description="Helical" evidence="2">
    <location>
        <begin position="230"/>
        <end position="255"/>
    </location>
</feature>
<keyword evidence="2" id="KW-1133">Transmembrane helix</keyword>
<evidence type="ECO:0000313" key="3">
    <source>
        <dbReference type="EMBL" id="KTS13170.1"/>
    </source>
</evidence>
<dbReference type="PATRIC" id="fig|2033.7.peg.1787"/>
<feature type="compositionally biased region" description="Basic and acidic residues" evidence="1">
    <location>
        <begin position="106"/>
        <end position="118"/>
    </location>
</feature>
<keyword evidence="2" id="KW-0472">Membrane</keyword>
<dbReference type="EMBL" id="LDRV01000033">
    <property type="protein sequence ID" value="KTS13170.1"/>
    <property type="molecule type" value="Genomic_DNA"/>
</dbReference>
<reference evidence="3 4" key="1">
    <citation type="journal article" date="2016" name="Front. Microbiol.">
        <title>Genomic Resource of Rice Seed Associated Bacteria.</title>
        <authorList>
            <person name="Midha S."/>
            <person name="Bansal K."/>
            <person name="Sharma S."/>
            <person name="Kumar N."/>
            <person name="Patil P.P."/>
            <person name="Chaudhry V."/>
            <person name="Patil P.B."/>
        </authorList>
    </citation>
    <scope>NUCLEOTIDE SEQUENCE [LARGE SCALE GENOMIC DNA]</scope>
    <source>
        <strain evidence="3 4">RSA3</strain>
    </source>
</reference>
<dbReference type="RefSeq" id="WP_058613654.1">
    <property type="nucleotide sequence ID" value="NZ_LDRV01000033.1"/>
</dbReference>
<gene>
    <name evidence="3" type="ORF">RSA3_05935</name>
</gene>
<sequence>MSGPYDKPDDPDEVTLWAGRLRSWPTSPVDPEEDGTSEEDDADEEDDDDETVAARRRRSGGADDDTLIARRRGDDDTVRADHDPRSEGTPPVAEVIDDTAPGSRAVVEETVRSERGSSADDDTAPRPRASVAETVRSPRPVQGDDDTAPGARGSREAIPSGAAPSRPLATAVDEAQTAPRFARVPDPDAAETYRPRIDDAVRVPRSAPAPRGGPERDPALVRARSSRRGALAPLVIGGATVAVIAGALAVFIALVR</sequence>
<dbReference type="AlphaFoldDB" id="A0A147F9U5"/>
<feature type="compositionally biased region" description="Basic and acidic residues" evidence="1">
    <location>
        <begin position="67"/>
        <end position="86"/>
    </location>
</feature>
<feature type="region of interest" description="Disordered" evidence="1">
    <location>
        <begin position="1"/>
        <end position="219"/>
    </location>
</feature>
<evidence type="ECO:0000256" key="2">
    <source>
        <dbReference type="SAM" id="Phobius"/>
    </source>
</evidence>
<evidence type="ECO:0000256" key="1">
    <source>
        <dbReference type="SAM" id="MobiDB-lite"/>
    </source>
</evidence>
<protein>
    <submittedName>
        <fullName evidence="3">Uncharacterized protein</fullName>
    </submittedName>
</protein>
<comment type="caution">
    <text evidence="3">The sequence shown here is derived from an EMBL/GenBank/DDBJ whole genome shotgun (WGS) entry which is preliminary data.</text>
</comment>
<feature type="compositionally biased region" description="Basic and acidic residues" evidence="1">
    <location>
        <begin position="183"/>
        <end position="202"/>
    </location>
</feature>
<dbReference type="Proteomes" id="UP000072189">
    <property type="component" value="Unassembled WGS sequence"/>
</dbReference>
<evidence type="ECO:0000313" key="4">
    <source>
        <dbReference type="Proteomes" id="UP000072189"/>
    </source>
</evidence>
<organism evidence="3 4">
    <name type="scientific">Microbacterium testaceum</name>
    <name type="common">Aureobacterium testaceum</name>
    <name type="synonym">Brevibacterium testaceum</name>
    <dbReference type="NCBI Taxonomy" id="2033"/>
    <lineage>
        <taxon>Bacteria</taxon>
        <taxon>Bacillati</taxon>
        <taxon>Actinomycetota</taxon>
        <taxon>Actinomycetes</taxon>
        <taxon>Micrococcales</taxon>
        <taxon>Microbacteriaceae</taxon>
        <taxon>Microbacterium</taxon>
    </lineage>
</organism>
<feature type="compositionally biased region" description="Acidic residues" evidence="1">
    <location>
        <begin position="30"/>
        <end position="51"/>
    </location>
</feature>
<proteinExistence type="predicted"/>
<keyword evidence="2" id="KW-0812">Transmembrane</keyword>
<name>A0A147F9U5_MICTE</name>